<feature type="transmembrane region" description="Helical" evidence="5">
    <location>
        <begin position="190"/>
        <end position="212"/>
    </location>
</feature>
<organism evidence="7 8">
    <name type="scientific">Jiulongibacter sediminis</name>
    <dbReference type="NCBI Taxonomy" id="1605367"/>
    <lineage>
        <taxon>Bacteria</taxon>
        <taxon>Pseudomonadati</taxon>
        <taxon>Bacteroidota</taxon>
        <taxon>Cytophagia</taxon>
        <taxon>Cytophagales</taxon>
        <taxon>Leadbetterellaceae</taxon>
        <taxon>Jiulongibacter</taxon>
    </lineage>
</organism>
<dbReference type="InterPro" id="IPR035952">
    <property type="entry name" value="Rhomboid-like_sf"/>
</dbReference>
<dbReference type="SMART" id="SM01160">
    <property type="entry name" value="DUF1751"/>
    <property type="match status" value="1"/>
</dbReference>
<evidence type="ECO:0000256" key="4">
    <source>
        <dbReference type="ARBA" id="ARBA00023136"/>
    </source>
</evidence>
<dbReference type="OrthoDB" id="9807874at2"/>
<dbReference type="PANTHER" id="PTHR43066:SF11">
    <property type="entry name" value="PEPTIDASE S54 RHOMBOID DOMAIN-CONTAINING PROTEIN"/>
    <property type="match status" value="1"/>
</dbReference>
<feature type="transmembrane region" description="Helical" evidence="5">
    <location>
        <begin position="12"/>
        <end position="37"/>
    </location>
</feature>
<keyword evidence="2 5" id="KW-0812">Transmembrane</keyword>
<dbReference type="RefSeq" id="WP_082391227.1">
    <property type="nucleotide sequence ID" value="NZ_JXSZ01000006.1"/>
</dbReference>
<dbReference type="SUPFAM" id="SSF144091">
    <property type="entry name" value="Rhomboid-like"/>
    <property type="match status" value="1"/>
</dbReference>
<evidence type="ECO:0000313" key="7">
    <source>
        <dbReference type="EMBL" id="KPM48303.1"/>
    </source>
</evidence>
<comment type="subcellular location">
    <subcellularLocation>
        <location evidence="1">Membrane</location>
        <topology evidence="1">Multi-pass membrane protein</topology>
    </subcellularLocation>
</comment>
<dbReference type="GO" id="GO:0016020">
    <property type="term" value="C:membrane"/>
    <property type="evidence" value="ECO:0007669"/>
    <property type="project" value="UniProtKB-SubCell"/>
</dbReference>
<keyword evidence="3 5" id="KW-1133">Transmembrane helix</keyword>
<comment type="caution">
    <text evidence="7">The sequence shown here is derived from an EMBL/GenBank/DDBJ whole genome shotgun (WGS) entry which is preliminary data.</text>
</comment>
<dbReference type="PATRIC" id="fig|1605367.3.peg.2671"/>
<feature type="domain" description="Peptidase S54 rhomboid" evidence="6">
    <location>
        <begin position="53"/>
        <end position="207"/>
    </location>
</feature>
<dbReference type="PANTHER" id="PTHR43066">
    <property type="entry name" value="RHOMBOID-RELATED PROTEIN"/>
    <property type="match status" value="1"/>
</dbReference>
<evidence type="ECO:0000256" key="2">
    <source>
        <dbReference type="ARBA" id="ARBA00022692"/>
    </source>
</evidence>
<feature type="transmembrane region" description="Helical" evidence="5">
    <location>
        <begin position="131"/>
        <end position="152"/>
    </location>
</feature>
<sequence length="223" mass="25150">MFDRITPMVKNLLIANIAVFLLSMLAREFFFANFSFFNPILPGNDQLLNPNFHFWQIITYMFMHGGIGHLFSNMFGLFIFGSTLETYMGSKKFLTYYLITGIGAAVLNSLLNTYEMTQMVVASEPYWRQAVTPMVGASGAIFGILVAFGVLFPNVELMLLFFPVPIKAKYFVILYGLYELYAGTAGLQQGVAHFAHIGGLITGFVLLKFFGFDQRSGPSFRRW</sequence>
<evidence type="ECO:0000259" key="6">
    <source>
        <dbReference type="Pfam" id="PF01694"/>
    </source>
</evidence>
<keyword evidence="4 5" id="KW-0472">Membrane</keyword>
<name>A0A0P7C7C8_9BACT</name>
<reference evidence="7 8" key="1">
    <citation type="submission" date="2015-07" db="EMBL/GenBank/DDBJ databases">
        <title>The draft genome sequence of Leadbetterella sp. JN14-9.</title>
        <authorList>
            <person name="Liu Y."/>
            <person name="Du J."/>
            <person name="Shao Z."/>
        </authorList>
    </citation>
    <scope>NUCLEOTIDE SEQUENCE [LARGE SCALE GENOMIC DNA]</scope>
    <source>
        <strain evidence="7 8">JN14-9</strain>
    </source>
</reference>
<dbReference type="Gene3D" id="1.20.1540.10">
    <property type="entry name" value="Rhomboid-like"/>
    <property type="match status" value="1"/>
</dbReference>
<dbReference type="AlphaFoldDB" id="A0A0P7C7C8"/>
<feature type="transmembrane region" description="Helical" evidence="5">
    <location>
        <begin position="159"/>
        <end position="178"/>
    </location>
</feature>
<feature type="transmembrane region" description="Helical" evidence="5">
    <location>
        <begin position="57"/>
        <end position="81"/>
    </location>
</feature>
<gene>
    <name evidence="7" type="ORF">AFM12_06515</name>
</gene>
<dbReference type="EMBL" id="LGTQ01000006">
    <property type="protein sequence ID" value="KPM48303.1"/>
    <property type="molecule type" value="Genomic_DNA"/>
</dbReference>
<protein>
    <recommendedName>
        <fullName evidence="6">Peptidase S54 rhomboid domain-containing protein</fullName>
    </recommendedName>
</protein>
<proteinExistence type="predicted"/>
<dbReference type="GO" id="GO:0004252">
    <property type="term" value="F:serine-type endopeptidase activity"/>
    <property type="evidence" value="ECO:0007669"/>
    <property type="project" value="InterPro"/>
</dbReference>
<dbReference type="Proteomes" id="UP000050454">
    <property type="component" value="Unassembled WGS sequence"/>
</dbReference>
<evidence type="ECO:0000256" key="3">
    <source>
        <dbReference type="ARBA" id="ARBA00022989"/>
    </source>
</evidence>
<dbReference type="Pfam" id="PF01694">
    <property type="entry name" value="Rhomboid"/>
    <property type="match status" value="1"/>
</dbReference>
<evidence type="ECO:0000256" key="5">
    <source>
        <dbReference type="SAM" id="Phobius"/>
    </source>
</evidence>
<evidence type="ECO:0000313" key="8">
    <source>
        <dbReference type="Proteomes" id="UP000050454"/>
    </source>
</evidence>
<dbReference type="STRING" id="1605367.AFM12_06515"/>
<accession>A0A0P7C7C8</accession>
<evidence type="ECO:0000256" key="1">
    <source>
        <dbReference type="ARBA" id="ARBA00004141"/>
    </source>
</evidence>
<dbReference type="InterPro" id="IPR022764">
    <property type="entry name" value="Peptidase_S54_rhomboid_dom"/>
</dbReference>
<feature type="transmembrane region" description="Helical" evidence="5">
    <location>
        <begin position="93"/>
        <end position="111"/>
    </location>
</feature>
<keyword evidence="8" id="KW-1185">Reference proteome</keyword>